<dbReference type="Proteomes" id="UP000076335">
    <property type="component" value="Unassembled WGS sequence"/>
</dbReference>
<keyword evidence="6" id="KW-0560">Oxidoreductase</keyword>
<dbReference type="Gene3D" id="1.10.45.10">
    <property type="entry name" value="Vanillyl-alcohol Oxidase, Chain A, domain 4"/>
    <property type="match status" value="1"/>
</dbReference>
<dbReference type="PANTHER" id="PTHR11748">
    <property type="entry name" value="D-LACTATE DEHYDROGENASE"/>
    <property type="match status" value="1"/>
</dbReference>
<keyword evidence="3" id="KW-0285">Flavoprotein</keyword>
<organism evidence="9 10">
    <name type="scientific">Thalassospira lucentensis</name>
    <dbReference type="NCBI Taxonomy" id="168935"/>
    <lineage>
        <taxon>Bacteria</taxon>
        <taxon>Pseudomonadati</taxon>
        <taxon>Pseudomonadota</taxon>
        <taxon>Alphaproteobacteria</taxon>
        <taxon>Rhodospirillales</taxon>
        <taxon>Thalassospiraceae</taxon>
        <taxon>Thalassospira</taxon>
    </lineage>
</organism>
<feature type="domain" description="FAD-binding PCMH-type" evidence="8">
    <location>
        <begin position="45"/>
        <end position="222"/>
    </location>
</feature>
<dbReference type="PANTHER" id="PTHR11748:SF111">
    <property type="entry name" value="D-LACTATE DEHYDROGENASE, MITOCHONDRIAL-RELATED"/>
    <property type="match status" value="1"/>
</dbReference>
<comment type="cofactor">
    <cofactor evidence="1">
        <name>FAD</name>
        <dbReference type="ChEBI" id="CHEBI:57692"/>
    </cofactor>
</comment>
<dbReference type="AlphaFoldDB" id="A0A154L0K5"/>
<evidence type="ECO:0000259" key="8">
    <source>
        <dbReference type="PROSITE" id="PS51387"/>
    </source>
</evidence>
<keyword evidence="4" id="KW-0274">FAD</keyword>
<dbReference type="FunFam" id="3.30.43.10:FF:000010">
    <property type="entry name" value="probable D-lactate dehydrogenase, mitochondrial"/>
    <property type="match status" value="1"/>
</dbReference>
<evidence type="ECO:0000256" key="7">
    <source>
        <dbReference type="ARBA" id="ARBA00038897"/>
    </source>
</evidence>
<dbReference type="EC" id="1.1.2.4" evidence="7"/>
<comment type="caution">
    <text evidence="9">The sequence shown here is derived from an EMBL/GenBank/DDBJ whole genome shotgun (WGS) entry which is preliminary data.</text>
</comment>
<evidence type="ECO:0000256" key="2">
    <source>
        <dbReference type="ARBA" id="ARBA00008000"/>
    </source>
</evidence>
<dbReference type="GO" id="GO:0008720">
    <property type="term" value="F:D-lactate dehydrogenase (NAD+) activity"/>
    <property type="evidence" value="ECO:0007669"/>
    <property type="project" value="TreeGrafter"/>
</dbReference>
<dbReference type="InterPro" id="IPR016164">
    <property type="entry name" value="FAD-linked_Oxase-like_C"/>
</dbReference>
<protein>
    <recommendedName>
        <fullName evidence="7">D-lactate dehydrogenase (cytochrome)</fullName>
        <ecNumber evidence="7">1.1.2.4</ecNumber>
    </recommendedName>
</protein>
<proteinExistence type="inferred from homology"/>
<name>A0A154L0K5_9PROT</name>
<dbReference type="GO" id="GO:0004458">
    <property type="term" value="F:D-lactate dehydrogenase (cytochrome) activity"/>
    <property type="evidence" value="ECO:0007669"/>
    <property type="project" value="UniProtKB-EC"/>
</dbReference>
<dbReference type="Gene3D" id="3.30.465.10">
    <property type="match status" value="1"/>
</dbReference>
<dbReference type="GO" id="GO:0071949">
    <property type="term" value="F:FAD binding"/>
    <property type="evidence" value="ECO:0007669"/>
    <property type="project" value="InterPro"/>
</dbReference>
<dbReference type="InterPro" id="IPR016171">
    <property type="entry name" value="Vanillyl_alc_oxidase_C-sub2"/>
</dbReference>
<evidence type="ECO:0000313" key="10">
    <source>
        <dbReference type="Proteomes" id="UP000076335"/>
    </source>
</evidence>
<dbReference type="GO" id="GO:1903457">
    <property type="term" value="P:lactate catabolic process"/>
    <property type="evidence" value="ECO:0007669"/>
    <property type="project" value="TreeGrafter"/>
</dbReference>
<dbReference type="FunFam" id="1.10.45.10:FF:000001">
    <property type="entry name" value="D-lactate dehydrogenase mitochondrial"/>
    <property type="match status" value="1"/>
</dbReference>
<dbReference type="PROSITE" id="PS51387">
    <property type="entry name" value="FAD_PCMH"/>
    <property type="match status" value="1"/>
</dbReference>
<dbReference type="EMBL" id="LPVY01000024">
    <property type="protein sequence ID" value="KZB60993.1"/>
    <property type="molecule type" value="Genomic_DNA"/>
</dbReference>
<dbReference type="InterPro" id="IPR016166">
    <property type="entry name" value="FAD-bd_PCMH"/>
</dbReference>
<dbReference type="FunFam" id="3.30.465.10:FF:000014">
    <property type="entry name" value="D-lactate dehydrogenase (Cytochrome), putative"/>
    <property type="match status" value="1"/>
</dbReference>
<comment type="similarity">
    <text evidence="2">Belongs to the FAD-binding oxidoreductase/transferase type 4 family.</text>
</comment>
<dbReference type="Pfam" id="PF01565">
    <property type="entry name" value="FAD_binding_4"/>
    <property type="match status" value="1"/>
</dbReference>
<evidence type="ECO:0000256" key="6">
    <source>
        <dbReference type="ARBA" id="ARBA00023002"/>
    </source>
</evidence>
<evidence type="ECO:0000256" key="4">
    <source>
        <dbReference type="ARBA" id="ARBA00022827"/>
    </source>
</evidence>
<reference evidence="9 10" key="1">
    <citation type="submission" date="2015-12" db="EMBL/GenBank/DDBJ databases">
        <title>Genome sequence of Thalassospira lucentensis MCCC 1A02072.</title>
        <authorList>
            <person name="Lu L."/>
            <person name="Lai Q."/>
            <person name="Shao Z."/>
            <person name="Qian P."/>
        </authorList>
    </citation>
    <scope>NUCLEOTIDE SEQUENCE [LARGE SCALE GENOMIC DNA]</scope>
    <source>
        <strain evidence="9 10">MCCC 1A02072</strain>
    </source>
</reference>
<dbReference type="Pfam" id="PF02913">
    <property type="entry name" value="FAD-oxidase_C"/>
    <property type="match status" value="1"/>
</dbReference>
<evidence type="ECO:0000256" key="3">
    <source>
        <dbReference type="ARBA" id="ARBA00022630"/>
    </source>
</evidence>
<evidence type="ECO:0000313" key="9">
    <source>
        <dbReference type="EMBL" id="KZB60993.1"/>
    </source>
</evidence>
<dbReference type="InterPro" id="IPR036318">
    <property type="entry name" value="FAD-bd_PCMH-like_sf"/>
</dbReference>
<dbReference type="Gene3D" id="3.30.70.2740">
    <property type="match status" value="1"/>
</dbReference>
<sequence>MSHRQYDRIETPESLIASLRDMLGDRLSTAAAVLEQHGKDESWHAASPPDAVVFATSTEEVAKVVTLCAEHNVPIVPFGTGSSLEGHVAALRGGICIDLSRMDAILEVNNEDLDCRVQAGVTREQLNDHLRDTGLFFPIDPGANASIGGMTATRASGTNAVRYGTMRDNVLNLTVVTPDGKIIKTANRARKSSAGYDLTRLFVGSEGTLGVITEIALKLYGIPEAMSAAVCAFPSVDAAVDTVILTIQAGIPVARIEFLDEMQIRAINNYSKTDHKEAPTLFFEFHGTDAGVKEQAEFVQSVAEEFGAEEFQWATRQEDRNKLWAARHKAYYASLQLEPGKAGMPTDVCVPISKLAEAIRETRADCDASPLTCTIVGHVGDGNFHTLILLDPEDPAQMAEAKRLHDRMVERALKLGGTCTGEHGIGYGKLDFMEAEHGPDTIALMRAIKGAIDPKGLMNPGKLIPGL</sequence>
<dbReference type="FunFam" id="3.30.70.2740:FF:000001">
    <property type="entry name" value="D-lactate dehydrogenase mitochondrial"/>
    <property type="match status" value="1"/>
</dbReference>
<dbReference type="SUPFAM" id="SSF55103">
    <property type="entry name" value="FAD-linked oxidases, C-terminal domain"/>
    <property type="match status" value="1"/>
</dbReference>
<dbReference type="InterPro" id="IPR006094">
    <property type="entry name" value="Oxid_FAD_bind_N"/>
</dbReference>
<dbReference type="InterPro" id="IPR004113">
    <property type="entry name" value="FAD-bd_oxidored_4_C"/>
</dbReference>
<evidence type="ECO:0000256" key="1">
    <source>
        <dbReference type="ARBA" id="ARBA00001974"/>
    </source>
</evidence>
<dbReference type="SUPFAM" id="SSF56176">
    <property type="entry name" value="FAD-binding/transporter-associated domain-like"/>
    <property type="match status" value="1"/>
</dbReference>
<keyword evidence="5" id="KW-0809">Transit peptide</keyword>
<dbReference type="OrthoDB" id="9815648at2"/>
<dbReference type="RefSeq" id="WP_062953265.1">
    <property type="nucleotide sequence ID" value="NZ_LPVY01000024.1"/>
</dbReference>
<accession>A0A154L0K5</accession>
<dbReference type="InterPro" id="IPR016169">
    <property type="entry name" value="FAD-bd_PCMH_sub2"/>
</dbReference>
<gene>
    <name evidence="9" type="ORF">AUP42_06810</name>
</gene>
<evidence type="ECO:0000256" key="5">
    <source>
        <dbReference type="ARBA" id="ARBA00022946"/>
    </source>
</evidence>